<protein>
    <submittedName>
        <fullName evidence="2">Uncharacterized protein</fullName>
    </submittedName>
</protein>
<evidence type="ECO:0000313" key="2">
    <source>
        <dbReference type="EMBL" id="MFC6957352.1"/>
    </source>
</evidence>
<reference evidence="3" key="1">
    <citation type="journal article" date="2019" name="Int. J. Syst. Evol. Microbiol.">
        <title>The Global Catalogue of Microorganisms (GCM) 10K type strain sequencing project: providing services to taxonomists for standard genome sequencing and annotation.</title>
        <authorList>
            <consortium name="The Broad Institute Genomics Platform"/>
            <consortium name="The Broad Institute Genome Sequencing Center for Infectious Disease"/>
            <person name="Wu L."/>
            <person name="Ma J."/>
        </authorList>
    </citation>
    <scope>NUCLEOTIDE SEQUENCE [LARGE SCALE GENOMIC DNA]</scope>
    <source>
        <strain evidence="3">KACC 12634</strain>
    </source>
</reference>
<keyword evidence="1" id="KW-0732">Signal</keyword>
<organism evidence="2 3">
    <name type="scientific">Glycomyces mayteni</name>
    <dbReference type="NCBI Taxonomy" id="543887"/>
    <lineage>
        <taxon>Bacteria</taxon>
        <taxon>Bacillati</taxon>
        <taxon>Actinomycetota</taxon>
        <taxon>Actinomycetes</taxon>
        <taxon>Glycomycetales</taxon>
        <taxon>Glycomycetaceae</taxon>
        <taxon>Glycomyces</taxon>
    </lineage>
</organism>
<name>A0ABW2D4V8_9ACTN</name>
<dbReference type="Proteomes" id="UP001596470">
    <property type="component" value="Unassembled WGS sequence"/>
</dbReference>
<gene>
    <name evidence="2" type="ORF">ACFQS3_09110</name>
</gene>
<keyword evidence="3" id="KW-1185">Reference proteome</keyword>
<dbReference type="EMBL" id="JBHSYS010000002">
    <property type="protein sequence ID" value="MFC6957352.1"/>
    <property type="molecule type" value="Genomic_DNA"/>
</dbReference>
<feature type="signal peptide" evidence="1">
    <location>
        <begin position="1"/>
        <end position="30"/>
    </location>
</feature>
<dbReference type="RefSeq" id="WP_382348786.1">
    <property type="nucleotide sequence ID" value="NZ_JBHMBP010000002.1"/>
</dbReference>
<evidence type="ECO:0000256" key="1">
    <source>
        <dbReference type="SAM" id="SignalP"/>
    </source>
</evidence>
<evidence type="ECO:0000313" key="3">
    <source>
        <dbReference type="Proteomes" id="UP001596470"/>
    </source>
</evidence>
<sequence length="153" mass="15668">MTTKSRLLTSLFAAFAMVLAGLSIAGTATAAPSGADAETTAVSEVEAAAQCQLGAVANNAVKSGSNVRASGNIRIGGTGCSGTYKVLIHASILTNGVWVPVKTFEQTVYAPYSGYFSTAASCKRGQWISHIIVQRSGQSASDVSDSRLTVNSC</sequence>
<feature type="chain" id="PRO_5045535923" evidence="1">
    <location>
        <begin position="31"/>
        <end position="153"/>
    </location>
</feature>
<proteinExistence type="predicted"/>
<accession>A0ABW2D4V8</accession>
<comment type="caution">
    <text evidence="2">The sequence shown here is derived from an EMBL/GenBank/DDBJ whole genome shotgun (WGS) entry which is preliminary data.</text>
</comment>